<dbReference type="Gramene" id="KQL31380">
    <property type="protein sequence ID" value="KQL31380"/>
    <property type="gene ID" value="SETIT_018845mg"/>
</dbReference>
<evidence type="ECO:0000313" key="1">
    <source>
        <dbReference type="EnsemblPlants" id="KQL31380"/>
    </source>
</evidence>
<dbReference type="HOGENOM" id="CLU_2417395_0_0_1"/>
<proteinExistence type="predicted"/>
<reference evidence="2" key="1">
    <citation type="journal article" date="2012" name="Nat. Biotechnol.">
        <title>Reference genome sequence of the model plant Setaria.</title>
        <authorList>
            <person name="Bennetzen J.L."/>
            <person name="Schmutz J."/>
            <person name="Wang H."/>
            <person name="Percifield R."/>
            <person name="Hawkins J."/>
            <person name="Pontaroli A.C."/>
            <person name="Estep M."/>
            <person name="Feng L."/>
            <person name="Vaughn J.N."/>
            <person name="Grimwood J."/>
            <person name="Jenkins J."/>
            <person name="Barry K."/>
            <person name="Lindquist E."/>
            <person name="Hellsten U."/>
            <person name="Deshpande S."/>
            <person name="Wang X."/>
            <person name="Wu X."/>
            <person name="Mitros T."/>
            <person name="Triplett J."/>
            <person name="Yang X."/>
            <person name="Ye C.Y."/>
            <person name="Mauro-Herrera M."/>
            <person name="Wang L."/>
            <person name="Li P."/>
            <person name="Sharma M."/>
            <person name="Sharma R."/>
            <person name="Ronald P.C."/>
            <person name="Panaud O."/>
            <person name="Kellogg E.A."/>
            <person name="Brutnell T.P."/>
            <person name="Doust A.N."/>
            <person name="Tuskan G.A."/>
            <person name="Rokhsar D."/>
            <person name="Devos K.M."/>
        </authorList>
    </citation>
    <scope>NUCLEOTIDE SEQUENCE [LARGE SCALE GENOMIC DNA]</scope>
    <source>
        <strain evidence="2">cv. Yugu1</strain>
    </source>
</reference>
<dbReference type="AlphaFoldDB" id="K3YX49"/>
<protein>
    <submittedName>
        <fullName evidence="1">Uncharacterized protein</fullName>
    </submittedName>
</protein>
<organism evidence="1 2">
    <name type="scientific">Setaria italica</name>
    <name type="common">Foxtail millet</name>
    <name type="synonym">Panicum italicum</name>
    <dbReference type="NCBI Taxonomy" id="4555"/>
    <lineage>
        <taxon>Eukaryota</taxon>
        <taxon>Viridiplantae</taxon>
        <taxon>Streptophyta</taxon>
        <taxon>Embryophyta</taxon>
        <taxon>Tracheophyta</taxon>
        <taxon>Spermatophyta</taxon>
        <taxon>Magnoliopsida</taxon>
        <taxon>Liliopsida</taxon>
        <taxon>Poales</taxon>
        <taxon>Poaceae</taxon>
        <taxon>PACMAD clade</taxon>
        <taxon>Panicoideae</taxon>
        <taxon>Panicodae</taxon>
        <taxon>Paniceae</taxon>
        <taxon>Cenchrinae</taxon>
        <taxon>Setaria</taxon>
    </lineage>
</organism>
<dbReference type="Proteomes" id="UP000004995">
    <property type="component" value="Unassembled WGS sequence"/>
</dbReference>
<dbReference type="EnsemblPlants" id="KQL31380">
    <property type="protein sequence ID" value="KQL31380"/>
    <property type="gene ID" value="SETIT_018845mg"/>
</dbReference>
<dbReference type="InParanoid" id="K3YX49"/>
<evidence type="ECO:0000313" key="2">
    <source>
        <dbReference type="Proteomes" id="UP000004995"/>
    </source>
</evidence>
<keyword evidence="2" id="KW-1185">Reference proteome</keyword>
<name>K3YX49_SETIT</name>
<accession>K3YX49</accession>
<dbReference type="EMBL" id="AGNK02000539">
    <property type="status" value="NOT_ANNOTATED_CDS"/>
    <property type="molecule type" value="Genomic_DNA"/>
</dbReference>
<sequence length="92" mass="10854">MIFFHALCPIFGGPPWLFYVPRRGFVSCVNRSGRVHLSRHWQYLSARVRHCCCTLHPARSKIKVQQFPDTDSARDNLIRFVFSKPRLKNFPH</sequence>
<reference evidence="1" key="2">
    <citation type="submission" date="2018-08" db="UniProtKB">
        <authorList>
            <consortium name="EnsemblPlants"/>
        </authorList>
    </citation>
    <scope>IDENTIFICATION</scope>
    <source>
        <strain evidence="1">Yugu1</strain>
    </source>
</reference>